<keyword evidence="4" id="KW-1185">Reference proteome</keyword>
<feature type="region of interest" description="Disordered" evidence="1">
    <location>
        <begin position="144"/>
        <end position="164"/>
    </location>
</feature>
<organism evidence="3 4">
    <name type="scientific">Acorus calamus</name>
    <name type="common">Sweet flag</name>
    <dbReference type="NCBI Taxonomy" id="4465"/>
    <lineage>
        <taxon>Eukaryota</taxon>
        <taxon>Viridiplantae</taxon>
        <taxon>Streptophyta</taxon>
        <taxon>Embryophyta</taxon>
        <taxon>Tracheophyta</taxon>
        <taxon>Spermatophyta</taxon>
        <taxon>Magnoliopsida</taxon>
        <taxon>Liliopsida</taxon>
        <taxon>Acoraceae</taxon>
        <taxon>Acorus</taxon>
    </lineage>
</organism>
<name>A0AAV9CXU1_ACOCL</name>
<dbReference type="PANTHER" id="PTHR47072">
    <property type="match status" value="1"/>
</dbReference>
<feature type="compositionally biased region" description="Polar residues" evidence="1">
    <location>
        <begin position="155"/>
        <end position="164"/>
    </location>
</feature>
<dbReference type="PANTHER" id="PTHR47072:SF5">
    <property type="entry name" value="MYB_SANT-LIKE DOMAIN-CONTAINING PROTEIN"/>
    <property type="match status" value="1"/>
</dbReference>
<protein>
    <recommendedName>
        <fullName evidence="2">Myb/SANT-like domain-containing protein</fullName>
    </recommendedName>
</protein>
<gene>
    <name evidence="3" type="ORF">QJS10_CPB17g01297</name>
</gene>
<evidence type="ECO:0000313" key="3">
    <source>
        <dbReference type="EMBL" id="KAK1293371.1"/>
    </source>
</evidence>
<reference evidence="3" key="2">
    <citation type="submission" date="2023-06" db="EMBL/GenBank/DDBJ databases">
        <authorList>
            <person name="Ma L."/>
            <person name="Liu K.-W."/>
            <person name="Li Z."/>
            <person name="Hsiao Y.-Y."/>
            <person name="Qi Y."/>
            <person name="Fu T."/>
            <person name="Tang G."/>
            <person name="Zhang D."/>
            <person name="Sun W.-H."/>
            <person name="Liu D.-K."/>
            <person name="Li Y."/>
            <person name="Chen G.-Z."/>
            <person name="Liu X.-D."/>
            <person name="Liao X.-Y."/>
            <person name="Jiang Y.-T."/>
            <person name="Yu X."/>
            <person name="Hao Y."/>
            <person name="Huang J."/>
            <person name="Zhao X.-W."/>
            <person name="Ke S."/>
            <person name="Chen Y.-Y."/>
            <person name="Wu W.-L."/>
            <person name="Hsu J.-L."/>
            <person name="Lin Y.-F."/>
            <person name="Huang M.-D."/>
            <person name="Li C.-Y."/>
            <person name="Huang L."/>
            <person name="Wang Z.-W."/>
            <person name="Zhao X."/>
            <person name="Zhong W.-Y."/>
            <person name="Peng D.-H."/>
            <person name="Ahmad S."/>
            <person name="Lan S."/>
            <person name="Zhang J.-S."/>
            <person name="Tsai W.-C."/>
            <person name="Van De Peer Y."/>
            <person name="Liu Z.-J."/>
        </authorList>
    </citation>
    <scope>NUCLEOTIDE SEQUENCE</scope>
    <source>
        <strain evidence="3">CP</strain>
        <tissue evidence="3">Leaves</tissue>
    </source>
</reference>
<reference evidence="3" key="1">
    <citation type="journal article" date="2023" name="Nat. Commun.">
        <title>Diploid and tetraploid genomes of Acorus and the evolution of monocots.</title>
        <authorList>
            <person name="Ma L."/>
            <person name="Liu K.W."/>
            <person name="Li Z."/>
            <person name="Hsiao Y.Y."/>
            <person name="Qi Y."/>
            <person name="Fu T."/>
            <person name="Tang G.D."/>
            <person name="Zhang D."/>
            <person name="Sun W.H."/>
            <person name="Liu D.K."/>
            <person name="Li Y."/>
            <person name="Chen G.Z."/>
            <person name="Liu X.D."/>
            <person name="Liao X.Y."/>
            <person name="Jiang Y.T."/>
            <person name="Yu X."/>
            <person name="Hao Y."/>
            <person name="Huang J."/>
            <person name="Zhao X.W."/>
            <person name="Ke S."/>
            <person name="Chen Y.Y."/>
            <person name="Wu W.L."/>
            <person name="Hsu J.L."/>
            <person name="Lin Y.F."/>
            <person name="Huang M.D."/>
            <person name="Li C.Y."/>
            <person name="Huang L."/>
            <person name="Wang Z.W."/>
            <person name="Zhao X."/>
            <person name="Zhong W.Y."/>
            <person name="Peng D.H."/>
            <person name="Ahmad S."/>
            <person name="Lan S."/>
            <person name="Zhang J.S."/>
            <person name="Tsai W.C."/>
            <person name="Van de Peer Y."/>
            <person name="Liu Z.J."/>
        </authorList>
    </citation>
    <scope>NUCLEOTIDE SEQUENCE</scope>
    <source>
        <strain evidence="3">CP</strain>
    </source>
</reference>
<evidence type="ECO:0000256" key="1">
    <source>
        <dbReference type="SAM" id="MobiDB-lite"/>
    </source>
</evidence>
<dbReference type="Pfam" id="PF12776">
    <property type="entry name" value="Myb_DNA-bind_3"/>
    <property type="match status" value="1"/>
</dbReference>
<sequence>MSSPYGIFQDGDRANWTTQRDQFVIEMLIEHGIYAKNSNPGYVKEAWRSICLAFNQKYNLRYTVSQIKTRHRLLKKQYKMVKLLREQSGFGWDDTMKVVTADEDLWERFIKENTDARNYKNKCFPLHELSTKLFEGGKTEGCPTLSSLRPDAQEDVSTSVNTKSQRPFHTVMNDEFNDNDDDASFEDAVPLDSFQPPKQSIGTTSYGRKRKARLMKQSRTAAALKRAMSSRLSSISRPVETAKPSDEFSYRQCIEVLQTLKDLDVDECVDAVTVLKKKTNRIAFMTLKGELRLRWLRKELGKL</sequence>
<comment type="caution">
    <text evidence="3">The sequence shown here is derived from an EMBL/GenBank/DDBJ whole genome shotgun (WGS) entry which is preliminary data.</text>
</comment>
<feature type="region of interest" description="Disordered" evidence="1">
    <location>
        <begin position="189"/>
        <end position="209"/>
    </location>
</feature>
<proteinExistence type="predicted"/>
<feature type="domain" description="Myb/SANT-like" evidence="2">
    <location>
        <begin position="15"/>
        <end position="108"/>
    </location>
</feature>
<dbReference type="AlphaFoldDB" id="A0AAV9CXU1"/>
<evidence type="ECO:0000313" key="4">
    <source>
        <dbReference type="Proteomes" id="UP001180020"/>
    </source>
</evidence>
<dbReference type="Proteomes" id="UP001180020">
    <property type="component" value="Unassembled WGS sequence"/>
</dbReference>
<accession>A0AAV9CXU1</accession>
<dbReference type="InterPro" id="IPR024752">
    <property type="entry name" value="Myb/SANT-like_dom"/>
</dbReference>
<feature type="compositionally biased region" description="Polar residues" evidence="1">
    <location>
        <begin position="196"/>
        <end position="206"/>
    </location>
</feature>
<dbReference type="EMBL" id="JAUJYO010000017">
    <property type="protein sequence ID" value="KAK1293371.1"/>
    <property type="molecule type" value="Genomic_DNA"/>
</dbReference>
<evidence type="ECO:0000259" key="2">
    <source>
        <dbReference type="Pfam" id="PF12776"/>
    </source>
</evidence>